<dbReference type="AlphaFoldDB" id="A0A1M4YPL7"/>
<protein>
    <recommendedName>
        <fullName evidence="2">(S)-ureidoglycine aminohydrolase cupin domain-containing protein</fullName>
    </recommendedName>
</protein>
<dbReference type="Proteomes" id="UP000184485">
    <property type="component" value="Unassembled WGS sequence"/>
</dbReference>
<evidence type="ECO:0000313" key="4">
    <source>
        <dbReference type="Proteomes" id="UP000184485"/>
    </source>
</evidence>
<dbReference type="InterPro" id="IPR008579">
    <property type="entry name" value="UGlyAH_Cupin_dom"/>
</dbReference>
<evidence type="ECO:0000313" key="3">
    <source>
        <dbReference type="EMBL" id="SHF07744.1"/>
    </source>
</evidence>
<keyword evidence="4" id="KW-1185">Reference proteome</keyword>
<dbReference type="OrthoDB" id="6877662at2"/>
<reference evidence="3 4" key="1">
    <citation type="submission" date="2016-11" db="EMBL/GenBank/DDBJ databases">
        <authorList>
            <person name="Jaros S."/>
            <person name="Januszkiewicz K."/>
            <person name="Wedrychowicz H."/>
        </authorList>
    </citation>
    <scope>NUCLEOTIDE SEQUENCE [LARGE SCALE GENOMIC DNA]</scope>
    <source>
        <strain evidence="3 4">DSM 19436</strain>
    </source>
</reference>
<feature type="region of interest" description="Disordered" evidence="1">
    <location>
        <begin position="1"/>
        <end position="25"/>
    </location>
</feature>
<sequence>MSETSFSALGAVGSQAGRPSRSVTVGHAARNDWRPAPINPSWIIAGDPIAHYIPIGVGEDGYSSLSLWRCTEGSFRWTFGWEESVYITKGEVEVVAADGHRDILEAGSVALFQAGGTSIWTVRQPVQKMAVCRRALNPHLARLIRFARRPWSLTAVLIALAEWLPGLEPALV</sequence>
<organism evidence="3 4">
    <name type="scientific">Kaistia soli DSM 19436</name>
    <dbReference type="NCBI Taxonomy" id="1122133"/>
    <lineage>
        <taxon>Bacteria</taxon>
        <taxon>Pseudomonadati</taxon>
        <taxon>Pseudomonadota</taxon>
        <taxon>Alphaproteobacteria</taxon>
        <taxon>Hyphomicrobiales</taxon>
        <taxon>Kaistiaceae</taxon>
        <taxon>Kaistia</taxon>
    </lineage>
</organism>
<dbReference type="InterPro" id="IPR011051">
    <property type="entry name" value="RmlC_Cupin_sf"/>
</dbReference>
<proteinExistence type="predicted"/>
<dbReference type="Gene3D" id="2.60.120.10">
    <property type="entry name" value="Jelly Rolls"/>
    <property type="match status" value="1"/>
</dbReference>
<accession>A0A1M4YPL7</accession>
<dbReference type="InterPro" id="IPR014710">
    <property type="entry name" value="RmlC-like_jellyroll"/>
</dbReference>
<dbReference type="STRING" id="1122133.SAMN02745157_1584"/>
<dbReference type="PANTHER" id="PTHR40943">
    <property type="entry name" value="CYTOPLASMIC PROTEIN-RELATED"/>
    <property type="match status" value="1"/>
</dbReference>
<dbReference type="Pfam" id="PF05899">
    <property type="entry name" value="Cupin_3"/>
    <property type="match status" value="1"/>
</dbReference>
<dbReference type="RefSeq" id="WP_073052136.1">
    <property type="nucleotide sequence ID" value="NZ_FQUP01000001.1"/>
</dbReference>
<dbReference type="SUPFAM" id="SSF51182">
    <property type="entry name" value="RmlC-like cupins"/>
    <property type="match status" value="1"/>
</dbReference>
<dbReference type="EMBL" id="FQUP01000001">
    <property type="protein sequence ID" value="SHF07744.1"/>
    <property type="molecule type" value="Genomic_DNA"/>
</dbReference>
<name>A0A1M4YPL7_9HYPH</name>
<evidence type="ECO:0000256" key="1">
    <source>
        <dbReference type="SAM" id="MobiDB-lite"/>
    </source>
</evidence>
<feature type="domain" description="(S)-ureidoglycine aminohydrolase cupin" evidence="2">
    <location>
        <begin position="58"/>
        <end position="128"/>
    </location>
</feature>
<dbReference type="PANTHER" id="PTHR40943:SF1">
    <property type="entry name" value="CYTOPLASMIC PROTEIN"/>
    <property type="match status" value="1"/>
</dbReference>
<gene>
    <name evidence="3" type="ORF">SAMN02745157_1584</name>
</gene>
<evidence type="ECO:0000259" key="2">
    <source>
        <dbReference type="Pfam" id="PF05899"/>
    </source>
</evidence>